<dbReference type="EMBL" id="JAATEO010000047">
    <property type="protein sequence ID" value="NJP35590.1"/>
    <property type="molecule type" value="Genomic_DNA"/>
</dbReference>
<name>A0ABX0ZCE1_9ACTN</name>
<reference evidence="1 3" key="1">
    <citation type="submission" date="2020-03" db="EMBL/GenBank/DDBJ databases">
        <title>WGS of actinomycetes isolated from Thailand.</title>
        <authorList>
            <person name="Thawai C."/>
        </authorList>
    </citation>
    <scope>NUCLEOTIDE SEQUENCE [LARGE SCALE GENOMIC DNA]</scope>
    <source>
        <strain evidence="1 3">HSS6-12</strain>
    </source>
</reference>
<keyword evidence="3" id="KW-1185">Reference proteome</keyword>
<evidence type="ECO:0000313" key="1">
    <source>
        <dbReference type="EMBL" id="NJP35590.1"/>
    </source>
</evidence>
<evidence type="ECO:0000313" key="3">
    <source>
        <dbReference type="Proteomes" id="UP000783871"/>
    </source>
</evidence>
<organism evidence="1 3">
    <name type="scientific">Micromonospora thermarum</name>
    <dbReference type="NCBI Taxonomy" id="2720024"/>
    <lineage>
        <taxon>Bacteria</taxon>
        <taxon>Bacillati</taxon>
        <taxon>Actinomycetota</taxon>
        <taxon>Actinomycetes</taxon>
        <taxon>Micromonosporales</taxon>
        <taxon>Micromonosporaceae</taxon>
        <taxon>Micromonospora</taxon>
    </lineage>
</organism>
<sequence length="38" mass="4020">DGGEQVKIADSANPATASYWMTTEALADWIATRGYATS</sequence>
<feature type="non-terminal residue" evidence="1">
    <location>
        <position position="1"/>
    </location>
</feature>
<protein>
    <submittedName>
        <fullName evidence="1">Phytochelatin synthase</fullName>
    </submittedName>
</protein>
<dbReference type="EMBL" id="JAATEO010000058">
    <property type="protein sequence ID" value="NJP35794.1"/>
    <property type="molecule type" value="Genomic_DNA"/>
</dbReference>
<evidence type="ECO:0000313" key="2">
    <source>
        <dbReference type="EMBL" id="NJP35794.1"/>
    </source>
</evidence>
<dbReference type="Proteomes" id="UP000783871">
    <property type="component" value="Unassembled WGS sequence"/>
</dbReference>
<proteinExistence type="predicted"/>
<comment type="caution">
    <text evidence="1">The sequence shown here is derived from an EMBL/GenBank/DDBJ whole genome shotgun (WGS) entry which is preliminary data.</text>
</comment>
<gene>
    <name evidence="1" type="ORF">HCJ94_27390</name>
    <name evidence="2" type="ORF">HCJ94_28490</name>
</gene>
<accession>A0ABX0ZCE1</accession>